<protein>
    <recommendedName>
        <fullName evidence="6">C-X-C motif chemokine</fullName>
    </recommendedName>
</protein>
<comment type="subcellular location">
    <subcellularLocation>
        <location evidence="1 6">Secreted</location>
    </subcellularLocation>
</comment>
<dbReference type="GO" id="GO:0035769">
    <property type="term" value="P:B cell chemotaxis across high endothelial venule"/>
    <property type="evidence" value="ECO:0007669"/>
    <property type="project" value="Ensembl"/>
</dbReference>
<dbReference type="Proteomes" id="UP000694398">
    <property type="component" value="Unassembled WGS sequence"/>
</dbReference>
<dbReference type="CTD" id="10563"/>
<dbReference type="GO" id="GO:0006952">
    <property type="term" value="P:defense response"/>
    <property type="evidence" value="ECO:0007669"/>
    <property type="project" value="InterPro"/>
</dbReference>
<dbReference type="SUPFAM" id="SSF54117">
    <property type="entry name" value="Interleukin 8-like chemokines"/>
    <property type="match status" value="1"/>
</dbReference>
<dbReference type="GO" id="GO:0070098">
    <property type="term" value="P:chemokine-mediated signaling pathway"/>
    <property type="evidence" value="ECO:0007669"/>
    <property type="project" value="Ensembl"/>
</dbReference>
<feature type="signal peptide" evidence="6">
    <location>
        <begin position="1"/>
        <end position="22"/>
    </location>
</feature>
<keyword evidence="4 6" id="KW-0964">Secreted</keyword>
<dbReference type="PANTHER" id="PTHR12015">
    <property type="entry name" value="SMALL INDUCIBLE CYTOKINE A"/>
    <property type="match status" value="1"/>
</dbReference>
<dbReference type="Ensembl" id="ENSCLAT00000005673.1">
    <property type="protein sequence ID" value="ENSCLAP00000005572.1"/>
    <property type="gene ID" value="ENSCLAG00000003952.1"/>
</dbReference>
<dbReference type="GO" id="GO:0006955">
    <property type="term" value="P:immune response"/>
    <property type="evidence" value="ECO:0007669"/>
    <property type="project" value="InterPro"/>
</dbReference>
<dbReference type="GO" id="GO:0033634">
    <property type="term" value="P:positive regulation of cell-cell adhesion mediated by integrin"/>
    <property type="evidence" value="ECO:0007669"/>
    <property type="project" value="Ensembl"/>
</dbReference>
<proteinExistence type="inferred from homology"/>
<dbReference type="InterPro" id="IPR039809">
    <property type="entry name" value="Chemokine_b/g/d"/>
</dbReference>
<dbReference type="GO" id="GO:0048535">
    <property type="term" value="P:lymph node development"/>
    <property type="evidence" value="ECO:0007669"/>
    <property type="project" value="Ensembl"/>
</dbReference>
<evidence type="ECO:0000259" key="7">
    <source>
        <dbReference type="SMART" id="SM00199"/>
    </source>
</evidence>
<dbReference type="GO" id="GO:0005615">
    <property type="term" value="C:extracellular space"/>
    <property type="evidence" value="ECO:0007669"/>
    <property type="project" value="UniProtKB-UniRule"/>
</dbReference>
<sequence>MRLQAAAVLLSVLIGSLPPGQAILEAYNTNLKCSCSKVTSTIRVQYILRLQVLPPGNGCPNTEIIVHLRNKLTICLNPEAQRVQKLIAYLQRKNLRSTAPAPVMKRGP</sequence>
<accession>A0A8C2UZG9</accession>
<dbReference type="GO" id="GO:0032487">
    <property type="term" value="P:regulation of Rap protein signal transduction"/>
    <property type="evidence" value="ECO:0007669"/>
    <property type="project" value="Ensembl"/>
</dbReference>
<dbReference type="PANTHER" id="PTHR12015:SF204">
    <property type="entry name" value="C-X-C MOTIF CHEMOKINE 13"/>
    <property type="match status" value="1"/>
</dbReference>
<keyword evidence="6" id="KW-0732">Signal</keyword>
<dbReference type="InterPro" id="IPR036048">
    <property type="entry name" value="Interleukin_8-like_sf"/>
</dbReference>
<dbReference type="OMA" id="WKYSSIE"/>
<feature type="domain" description="Chemokine interleukin-8-like" evidence="7">
    <location>
        <begin position="30"/>
        <end position="90"/>
    </location>
</feature>
<gene>
    <name evidence="8" type="primary">Cxcl13</name>
</gene>
<dbReference type="InterPro" id="IPR018048">
    <property type="entry name" value="Chemokine_CXC_CS"/>
</dbReference>
<name>A0A8C2UZG9_CHILA</name>
<evidence type="ECO:0000256" key="5">
    <source>
        <dbReference type="ARBA" id="ARBA00023157"/>
    </source>
</evidence>
<evidence type="ECO:0000256" key="4">
    <source>
        <dbReference type="ARBA" id="ARBA00022525"/>
    </source>
</evidence>
<dbReference type="GeneID" id="102017597"/>
<keyword evidence="3 6" id="KW-0202">Cytokine</keyword>
<organism evidence="8 9">
    <name type="scientific">Chinchilla lanigera</name>
    <name type="common">Long-tailed chinchilla</name>
    <name type="synonym">Chinchilla villidera</name>
    <dbReference type="NCBI Taxonomy" id="34839"/>
    <lineage>
        <taxon>Eukaryota</taxon>
        <taxon>Metazoa</taxon>
        <taxon>Chordata</taxon>
        <taxon>Craniata</taxon>
        <taxon>Vertebrata</taxon>
        <taxon>Euteleostomi</taxon>
        <taxon>Mammalia</taxon>
        <taxon>Eutheria</taxon>
        <taxon>Euarchontoglires</taxon>
        <taxon>Glires</taxon>
        <taxon>Rodentia</taxon>
        <taxon>Hystricomorpha</taxon>
        <taxon>Chinchillidae</taxon>
        <taxon>Chinchilla</taxon>
    </lineage>
</organism>
<evidence type="ECO:0000256" key="2">
    <source>
        <dbReference type="ARBA" id="ARBA00010665"/>
    </source>
</evidence>
<evidence type="ECO:0000256" key="3">
    <source>
        <dbReference type="ARBA" id="ARBA00022514"/>
    </source>
</evidence>
<keyword evidence="9" id="KW-1185">Reference proteome</keyword>
<evidence type="ECO:0000313" key="9">
    <source>
        <dbReference type="Proteomes" id="UP000694398"/>
    </source>
</evidence>
<dbReference type="PROSITE" id="PS00471">
    <property type="entry name" value="SMALL_CYTOKINES_CXC"/>
    <property type="match status" value="1"/>
</dbReference>
<evidence type="ECO:0000256" key="6">
    <source>
        <dbReference type="RuleBase" id="RU361149"/>
    </source>
</evidence>
<dbReference type="RefSeq" id="XP_005388251.1">
    <property type="nucleotide sequence ID" value="XM_005388194.2"/>
</dbReference>
<dbReference type="PRINTS" id="PR00436">
    <property type="entry name" value="INTERLEUKIN8"/>
</dbReference>
<dbReference type="OrthoDB" id="9937393at2759"/>
<evidence type="ECO:0000313" key="8">
    <source>
        <dbReference type="Ensembl" id="ENSCLAP00000005572.1"/>
    </source>
</evidence>
<dbReference type="PRINTS" id="PR00437">
    <property type="entry name" value="SMALLCYTKCXC"/>
</dbReference>
<dbReference type="GO" id="GO:0033625">
    <property type="term" value="P:positive regulation of integrin activation"/>
    <property type="evidence" value="ECO:0007669"/>
    <property type="project" value="Ensembl"/>
</dbReference>
<dbReference type="FunFam" id="2.40.50.40:FF:000004">
    <property type="entry name" value="C-X-C motif chemokine"/>
    <property type="match status" value="1"/>
</dbReference>
<feature type="chain" id="PRO_5034249115" description="C-X-C motif chemokine" evidence="6">
    <location>
        <begin position="23"/>
        <end position="108"/>
    </location>
</feature>
<dbReference type="InterPro" id="IPR033899">
    <property type="entry name" value="CXC_Chemokine_domain"/>
</dbReference>
<reference evidence="8" key="1">
    <citation type="submission" date="2025-08" db="UniProtKB">
        <authorList>
            <consortium name="Ensembl"/>
        </authorList>
    </citation>
    <scope>IDENTIFICATION</scope>
</reference>
<dbReference type="GeneTree" id="ENSGT00530000064292"/>
<dbReference type="Pfam" id="PF00048">
    <property type="entry name" value="IL8"/>
    <property type="match status" value="1"/>
</dbReference>
<dbReference type="InterPro" id="IPR001811">
    <property type="entry name" value="Chemokine_IL8-like_dom"/>
</dbReference>
<keyword evidence="5" id="KW-1015">Disulfide bond</keyword>
<dbReference type="AlphaFoldDB" id="A0A8C2UZG9"/>
<dbReference type="GO" id="GO:0031724">
    <property type="term" value="F:CXCR5 chemokine receptor binding"/>
    <property type="evidence" value="ECO:0007669"/>
    <property type="project" value="Ensembl"/>
</dbReference>
<dbReference type="CDD" id="cd00273">
    <property type="entry name" value="Chemokine_CXC"/>
    <property type="match status" value="1"/>
</dbReference>
<dbReference type="Gene3D" id="2.40.50.40">
    <property type="match status" value="1"/>
</dbReference>
<evidence type="ECO:0000256" key="1">
    <source>
        <dbReference type="ARBA" id="ARBA00004613"/>
    </source>
</evidence>
<dbReference type="SMART" id="SM00199">
    <property type="entry name" value="SCY"/>
    <property type="match status" value="1"/>
</dbReference>
<dbReference type="GO" id="GO:0008009">
    <property type="term" value="F:chemokine activity"/>
    <property type="evidence" value="ECO:0007669"/>
    <property type="project" value="Ensembl"/>
</dbReference>
<reference evidence="8" key="2">
    <citation type="submission" date="2025-09" db="UniProtKB">
        <authorList>
            <consortium name="Ensembl"/>
        </authorList>
    </citation>
    <scope>IDENTIFICATION</scope>
</reference>
<keyword evidence="6" id="KW-0145">Chemotaxis</keyword>
<comment type="similarity">
    <text evidence="2 6">Belongs to the intercrine alpha (chemokine CxC) family.</text>
</comment>
<dbReference type="InterPro" id="IPR001089">
    <property type="entry name" value="Chemokine_CXC"/>
</dbReference>